<comment type="caution">
    <text evidence="2">The sequence shown here is derived from an EMBL/GenBank/DDBJ whole genome shotgun (WGS) entry which is preliminary data.</text>
</comment>
<dbReference type="InterPro" id="IPR011032">
    <property type="entry name" value="GroES-like_sf"/>
</dbReference>
<dbReference type="PANTHER" id="PTHR43677:SF4">
    <property type="entry name" value="QUINONE OXIDOREDUCTASE-LIKE PROTEIN 2"/>
    <property type="match status" value="1"/>
</dbReference>
<dbReference type="InterPro" id="IPR013154">
    <property type="entry name" value="ADH-like_N"/>
</dbReference>
<name>A0ABN1GAM4_9ACTN</name>
<dbReference type="InterPro" id="IPR013149">
    <property type="entry name" value="ADH-like_C"/>
</dbReference>
<dbReference type="PANTHER" id="PTHR43677">
    <property type="entry name" value="SHORT-CHAIN DEHYDROGENASE/REDUCTASE"/>
    <property type="match status" value="1"/>
</dbReference>
<dbReference type="InterPro" id="IPR020843">
    <property type="entry name" value="ER"/>
</dbReference>
<dbReference type="Pfam" id="PF08240">
    <property type="entry name" value="ADH_N"/>
    <property type="match status" value="1"/>
</dbReference>
<reference evidence="2 3" key="1">
    <citation type="journal article" date="2019" name="Int. J. Syst. Evol. Microbiol.">
        <title>The Global Catalogue of Microorganisms (GCM) 10K type strain sequencing project: providing services to taxonomists for standard genome sequencing and annotation.</title>
        <authorList>
            <consortium name="The Broad Institute Genomics Platform"/>
            <consortium name="The Broad Institute Genome Sequencing Center for Infectious Disease"/>
            <person name="Wu L."/>
            <person name="Ma J."/>
        </authorList>
    </citation>
    <scope>NUCLEOTIDE SEQUENCE [LARGE SCALE GENOMIC DNA]</scope>
    <source>
        <strain evidence="2 3">JCM 10671</strain>
    </source>
</reference>
<dbReference type="CDD" id="cd08241">
    <property type="entry name" value="QOR1"/>
    <property type="match status" value="1"/>
</dbReference>
<feature type="domain" description="Enoyl reductase (ER)" evidence="1">
    <location>
        <begin position="11"/>
        <end position="319"/>
    </location>
</feature>
<dbReference type="SMART" id="SM00829">
    <property type="entry name" value="PKS_ER"/>
    <property type="match status" value="1"/>
</dbReference>
<dbReference type="InterPro" id="IPR051397">
    <property type="entry name" value="Zn-ADH-like_protein"/>
</dbReference>
<dbReference type="SUPFAM" id="SSF50129">
    <property type="entry name" value="GroES-like"/>
    <property type="match status" value="1"/>
</dbReference>
<gene>
    <name evidence="2" type="ORF">GCM10009547_06730</name>
</gene>
<dbReference type="SUPFAM" id="SSF51735">
    <property type="entry name" value="NAD(P)-binding Rossmann-fold domains"/>
    <property type="match status" value="1"/>
</dbReference>
<accession>A0ABN1GAM4</accession>
<organism evidence="2 3">
    <name type="scientific">Sporichthya brevicatena</name>
    <dbReference type="NCBI Taxonomy" id="171442"/>
    <lineage>
        <taxon>Bacteria</taxon>
        <taxon>Bacillati</taxon>
        <taxon>Actinomycetota</taxon>
        <taxon>Actinomycetes</taxon>
        <taxon>Sporichthyales</taxon>
        <taxon>Sporichthyaceae</taxon>
        <taxon>Sporichthya</taxon>
    </lineage>
</organism>
<dbReference type="EMBL" id="BAAAHE010000007">
    <property type="protein sequence ID" value="GAA0607452.1"/>
    <property type="molecule type" value="Genomic_DNA"/>
</dbReference>
<keyword evidence="3" id="KW-1185">Reference proteome</keyword>
<dbReference type="Gene3D" id="3.90.180.10">
    <property type="entry name" value="Medium-chain alcohol dehydrogenases, catalytic domain"/>
    <property type="match status" value="1"/>
</dbReference>
<dbReference type="Proteomes" id="UP001500957">
    <property type="component" value="Unassembled WGS sequence"/>
</dbReference>
<dbReference type="Gene3D" id="3.40.50.720">
    <property type="entry name" value="NAD(P)-binding Rossmann-like Domain"/>
    <property type="match status" value="1"/>
</dbReference>
<evidence type="ECO:0000313" key="2">
    <source>
        <dbReference type="EMBL" id="GAA0607452.1"/>
    </source>
</evidence>
<evidence type="ECO:0000313" key="3">
    <source>
        <dbReference type="Proteomes" id="UP001500957"/>
    </source>
</evidence>
<dbReference type="InterPro" id="IPR036291">
    <property type="entry name" value="NAD(P)-bd_dom_sf"/>
</dbReference>
<sequence length="322" mass="34091">MRAVQVTKLDGPESVEIVDIAEPTPEPGEVVIEVHAAGFAFPDVLQTRGMYQYQPDLPFTLGSEVAGVVRTAPADSGLAAGDRVVALGINRGMAEVACIPASQVFRLPDSVPMEQAAGLLFNDLTVHFVLTKRAGLVRGETVLVHGAAGGIGVSALRLAPALGAGRVIAVVSDETKAAVAREAGADDVVLVDGWLNRVRELTGSGVDVVVDPVGGDRFTDSLRSLRPGGRLIVVGFTAGEIPTVKVNRLLLNNIDVRGAGWGAWWMTHPGYLHEQWAELEPLYANGTIKPLPLTVLPFDQALDGLLAIDRRQVTGKIVLQVR</sequence>
<dbReference type="Pfam" id="PF00107">
    <property type="entry name" value="ADH_zinc_N"/>
    <property type="match status" value="1"/>
</dbReference>
<proteinExistence type="predicted"/>
<protein>
    <submittedName>
        <fullName evidence="2">NADPH:quinone oxidoreductase family protein</fullName>
    </submittedName>
</protein>
<dbReference type="RefSeq" id="WP_344601595.1">
    <property type="nucleotide sequence ID" value="NZ_BAAAHE010000007.1"/>
</dbReference>
<evidence type="ECO:0000259" key="1">
    <source>
        <dbReference type="SMART" id="SM00829"/>
    </source>
</evidence>